<name>A0ABP9RZE6_9MICC</name>
<accession>A0ABP9RZE6</accession>
<dbReference type="RefSeq" id="WP_345447576.1">
    <property type="nucleotide sequence ID" value="NZ_BAABKK010000003.1"/>
</dbReference>
<proteinExistence type="predicted"/>
<dbReference type="Proteomes" id="UP001500200">
    <property type="component" value="Unassembled WGS sequence"/>
</dbReference>
<evidence type="ECO:0000313" key="1">
    <source>
        <dbReference type="EMBL" id="GAA5189492.1"/>
    </source>
</evidence>
<dbReference type="EMBL" id="BAABKK010000003">
    <property type="protein sequence ID" value="GAA5189492.1"/>
    <property type="molecule type" value="Genomic_DNA"/>
</dbReference>
<reference evidence="2" key="1">
    <citation type="journal article" date="2019" name="Int. J. Syst. Evol. Microbiol.">
        <title>The Global Catalogue of Microorganisms (GCM) 10K type strain sequencing project: providing services to taxonomists for standard genome sequencing and annotation.</title>
        <authorList>
            <consortium name="The Broad Institute Genomics Platform"/>
            <consortium name="The Broad Institute Genome Sequencing Center for Infectious Disease"/>
            <person name="Wu L."/>
            <person name="Ma J."/>
        </authorList>
    </citation>
    <scope>NUCLEOTIDE SEQUENCE [LARGE SCALE GENOMIC DNA]</scope>
    <source>
        <strain evidence="2">JCM 18514</strain>
    </source>
</reference>
<comment type="caution">
    <text evidence="1">The sequence shown here is derived from an EMBL/GenBank/DDBJ whole genome shotgun (WGS) entry which is preliminary data.</text>
</comment>
<evidence type="ECO:0000313" key="2">
    <source>
        <dbReference type="Proteomes" id="UP001500200"/>
    </source>
</evidence>
<protein>
    <submittedName>
        <fullName evidence="1">Uncharacterized protein</fullName>
    </submittedName>
</protein>
<sequence>MSGEEIESVRLVFLRDQVGLLPSEQYPDVAANLLVVGYDSPALRELAGYPPNDPRGARGSWIQTRKELGKPFEDDGVARRILVRSWLSEIVGGTLAPRTGVGLVFGKGWLVLGQPTELDHLVALMDDWDDMPQKRDVIGTRIMDAARQALTVW</sequence>
<organism evidence="1 2">
    <name type="scientific">Arthrobacter gyeryongensis</name>
    <dbReference type="NCBI Taxonomy" id="1650592"/>
    <lineage>
        <taxon>Bacteria</taxon>
        <taxon>Bacillati</taxon>
        <taxon>Actinomycetota</taxon>
        <taxon>Actinomycetes</taxon>
        <taxon>Micrococcales</taxon>
        <taxon>Micrococcaceae</taxon>
        <taxon>Arthrobacter</taxon>
    </lineage>
</organism>
<keyword evidence="2" id="KW-1185">Reference proteome</keyword>
<gene>
    <name evidence="1" type="ORF">GCM10023346_04170</name>
</gene>